<organism evidence="2 3">
    <name type="scientific">Setaria viridis</name>
    <name type="common">Green bristlegrass</name>
    <name type="synonym">Setaria italica subsp. viridis</name>
    <dbReference type="NCBI Taxonomy" id="4556"/>
    <lineage>
        <taxon>Eukaryota</taxon>
        <taxon>Viridiplantae</taxon>
        <taxon>Streptophyta</taxon>
        <taxon>Embryophyta</taxon>
        <taxon>Tracheophyta</taxon>
        <taxon>Spermatophyta</taxon>
        <taxon>Magnoliopsida</taxon>
        <taxon>Liliopsida</taxon>
        <taxon>Poales</taxon>
        <taxon>Poaceae</taxon>
        <taxon>PACMAD clade</taxon>
        <taxon>Panicoideae</taxon>
        <taxon>Panicodae</taxon>
        <taxon>Paniceae</taxon>
        <taxon>Cenchrinae</taxon>
        <taxon>Setaria</taxon>
    </lineage>
</organism>
<dbReference type="AlphaFoldDB" id="A0A4U6UDF4"/>
<sequence>MAACSPTRRPHPPPAPPLQHPPRPPGGGALPHPSDLVPTLASSSRTPTAPLPHFGVLTHRGRPTPPDPVALSLIPARSERGRIGRRPCCNRYLTMLQYGFLDVASATIFSSPSLSFFNLPSQRIPHPSRWRHAPQPRRLVPHPSGLVPSPTAARSPTTVSSSSTSAAARSSTPGTSSPTLAAPLPHSGILNQPGAPNTPDPVALSPTPARSERGRIGRRPWWTTFGGRYLMVLQ</sequence>
<evidence type="ECO:0000313" key="3">
    <source>
        <dbReference type="Proteomes" id="UP000298652"/>
    </source>
</evidence>
<keyword evidence="3" id="KW-1185">Reference proteome</keyword>
<name>A0A4U6UDF4_SETVI</name>
<feature type="compositionally biased region" description="Pro residues" evidence="1">
    <location>
        <begin position="12"/>
        <end position="25"/>
    </location>
</feature>
<evidence type="ECO:0000313" key="2">
    <source>
        <dbReference type="EMBL" id="TKW13908.1"/>
    </source>
</evidence>
<protein>
    <submittedName>
        <fullName evidence="2">Uncharacterized protein</fullName>
    </submittedName>
</protein>
<proteinExistence type="predicted"/>
<accession>A0A4U6UDF4</accession>
<dbReference type="Proteomes" id="UP000298652">
    <property type="component" value="Chromosome 5"/>
</dbReference>
<dbReference type="Gramene" id="TKW13908">
    <property type="protein sequence ID" value="TKW13908"/>
    <property type="gene ID" value="SEVIR_5G131700v2"/>
</dbReference>
<feature type="compositionally biased region" description="Low complexity" evidence="1">
    <location>
        <begin position="148"/>
        <end position="183"/>
    </location>
</feature>
<feature type="region of interest" description="Disordered" evidence="1">
    <location>
        <begin position="127"/>
        <end position="215"/>
    </location>
</feature>
<gene>
    <name evidence="2" type="ORF">SEVIR_5G131700v2</name>
</gene>
<dbReference type="EMBL" id="CM016556">
    <property type="protein sequence ID" value="TKW13908.1"/>
    <property type="molecule type" value="Genomic_DNA"/>
</dbReference>
<feature type="region of interest" description="Disordered" evidence="1">
    <location>
        <begin position="1"/>
        <end position="52"/>
    </location>
</feature>
<reference evidence="2" key="1">
    <citation type="submission" date="2019-03" db="EMBL/GenBank/DDBJ databases">
        <title>WGS assembly of Setaria viridis.</title>
        <authorList>
            <person name="Huang P."/>
            <person name="Jenkins J."/>
            <person name="Grimwood J."/>
            <person name="Barry K."/>
            <person name="Healey A."/>
            <person name="Mamidi S."/>
            <person name="Sreedasyam A."/>
            <person name="Shu S."/>
            <person name="Feldman M."/>
            <person name="Wu J."/>
            <person name="Yu Y."/>
            <person name="Chen C."/>
            <person name="Johnson J."/>
            <person name="Rokhsar D."/>
            <person name="Baxter I."/>
            <person name="Schmutz J."/>
            <person name="Brutnell T."/>
            <person name="Kellogg E."/>
        </authorList>
    </citation>
    <scope>NUCLEOTIDE SEQUENCE [LARGE SCALE GENOMIC DNA]</scope>
</reference>
<evidence type="ECO:0000256" key="1">
    <source>
        <dbReference type="SAM" id="MobiDB-lite"/>
    </source>
</evidence>